<evidence type="ECO:0000256" key="1">
    <source>
        <dbReference type="SAM" id="MobiDB-lite"/>
    </source>
</evidence>
<name>A0A9P8QYM3_9HYPO</name>
<dbReference type="EMBL" id="JAIWOZ010000001">
    <property type="protein sequence ID" value="KAH6611097.1"/>
    <property type="molecule type" value="Genomic_DNA"/>
</dbReference>
<dbReference type="AlphaFoldDB" id="A0A9P8QYM3"/>
<gene>
    <name evidence="3" type="ORF">Trco_001117</name>
</gene>
<feature type="transmembrane region" description="Helical" evidence="2">
    <location>
        <begin position="35"/>
        <end position="59"/>
    </location>
</feature>
<evidence type="ECO:0000256" key="2">
    <source>
        <dbReference type="SAM" id="Phobius"/>
    </source>
</evidence>
<feature type="transmembrane region" description="Helical" evidence="2">
    <location>
        <begin position="5"/>
        <end position="23"/>
    </location>
</feature>
<evidence type="ECO:0000313" key="3">
    <source>
        <dbReference type="EMBL" id="KAH6611097.1"/>
    </source>
</evidence>
<keyword evidence="2" id="KW-0472">Membrane</keyword>
<organism evidence="3 4">
    <name type="scientific">Trichoderma cornu-damae</name>
    <dbReference type="NCBI Taxonomy" id="654480"/>
    <lineage>
        <taxon>Eukaryota</taxon>
        <taxon>Fungi</taxon>
        <taxon>Dikarya</taxon>
        <taxon>Ascomycota</taxon>
        <taxon>Pezizomycotina</taxon>
        <taxon>Sordariomycetes</taxon>
        <taxon>Hypocreomycetidae</taxon>
        <taxon>Hypocreales</taxon>
        <taxon>Hypocreaceae</taxon>
        <taxon>Trichoderma</taxon>
    </lineage>
</organism>
<keyword evidence="4" id="KW-1185">Reference proteome</keyword>
<keyword evidence="2" id="KW-1133">Transmembrane helix</keyword>
<feature type="compositionally biased region" description="Low complexity" evidence="1">
    <location>
        <begin position="260"/>
        <end position="274"/>
    </location>
</feature>
<sequence length="381" mass="40744">MVYYMILGAILNGLMAPFFFSISSQDPLALTNIQLHLHMVASVASNVSGITFGVLYIFLRSHKMQRIGPLGQVELGGLRKEKTIDSWPSTDIFNMQIEQPVSPARIYQSRTSTTRSEASEKTAQHVNGEKYSSSLGMVRAAAPNGDAADGSHVNGVPLTPLVPRARKDSYSLFPSQRETLDINPKGAAGILPCTTYTPMGGNGSMPLGGEMPEEVLPPPTIRISGAFRQNRYSSLVSSATVQIGLRVSNLSDVKRLEAPFSSFPDRPFSPGRPSWPLDPDLAAEPPNAASSSRPNGAAFDDGRSDMAGSPIRAAAETRHGQTAEAQHGEPITLSPTVYSPKKAATPPGTRHHHRGVVASNPPSPGVAMTNDRQLVGTAQWI</sequence>
<feature type="region of interest" description="Disordered" evidence="1">
    <location>
        <begin position="111"/>
        <end position="130"/>
    </location>
</feature>
<reference evidence="3" key="1">
    <citation type="submission" date="2021-08" db="EMBL/GenBank/DDBJ databases">
        <title>Chromosome-Level Trichoderma cornu-damae using Hi-C Data.</title>
        <authorList>
            <person name="Kim C.S."/>
        </authorList>
    </citation>
    <scope>NUCLEOTIDE SEQUENCE</scope>
    <source>
        <strain evidence="3">KA19-0412C</strain>
    </source>
</reference>
<keyword evidence="2" id="KW-0812">Transmembrane</keyword>
<protein>
    <submittedName>
        <fullName evidence="3">Uncharacterized protein</fullName>
    </submittedName>
</protein>
<comment type="caution">
    <text evidence="3">The sequence shown here is derived from an EMBL/GenBank/DDBJ whole genome shotgun (WGS) entry which is preliminary data.</text>
</comment>
<proteinExistence type="predicted"/>
<feature type="region of interest" description="Disordered" evidence="1">
    <location>
        <begin position="260"/>
        <end position="369"/>
    </location>
</feature>
<dbReference type="Proteomes" id="UP000827724">
    <property type="component" value="Unassembled WGS sequence"/>
</dbReference>
<evidence type="ECO:0000313" key="4">
    <source>
        <dbReference type="Proteomes" id="UP000827724"/>
    </source>
</evidence>
<dbReference type="OrthoDB" id="5368516at2759"/>
<accession>A0A9P8QYM3</accession>